<evidence type="ECO:0000256" key="1">
    <source>
        <dbReference type="SAM" id="MobiDB-lite"/>
    </source>
</evidence>
<reference evidence="2" key="1">
    <citation type="submission" date="2022-03" db="EMBL/GenBank/DDBJ databases">
        <authorList>
            <person name="Martin C."/>
        </authorList>
    </citation>
    <scope>NUCLEOTIDE SEQUENCE</scope>
</reference>
<comment type="caution">
    <text evidence="2">The sequence shown here is derived from an EMBL/GenBank/DDBJ whole genome shotgun (WGS) entry which is preliminary data.</text>
</comment>
<feature type="region of interest" description="Disordered" evidence="1">
    <location>
        <begin position="114"/>
        <end position="175"/>
    </location>
</feature>
<feature type="compositionally biased region" description="Polar residues" evidence="1">
    <location>
        <begin position="31"/>
        <end position="48"/>
    </location>
</feature>
<proteinExistence type="predicted"/>
<protein>
    <submittedName>
        <fullName evidence="2">Uncharacterized protein</fullName>
    </submittedName>
</protein>
<feature type="compositionally biased region" description="Polar residues" evidence="1">
    <location>
        <begin position="144"/>
        <end position="159"/>
    </location>
</feature>
<keyword evidence="3" id="KW-1185">Reference proteome</keyword>
<evidence type="ECO:0000313" key="2">
    <source>
        <dbReference type="EMBL" id="CAH1778289.1"/>
    </source>
</evidence>
<dbReference type="AlphaFoldDB" id="A0A8S4NBQ7"/>
<gene>
    <name evidence="2" type="ORF">OFUS_LOCUS5225</name>
</gene>
<feature type="compositionally biased region" description="Polar residues" evidence="1">
    <location>
        <begin position="122"/>
        <end position="133"/>
    </location>
</feature>
<organism evidence="2 3">
    <name type="scientific">Owenia fusiformis</name>
    <name type="common">Polychaete worm</name>
    <dbReference type="NCBI Taxonomy" id="6347"/>
    <lineage>
        <taxon>Eukaryota</taxon>
        <taxon>Metazoa</taxon>
        <taxon>Spiralia</taxon>
        <taxon>Lophotrochozoa</taxon>
        <taxon>Annelida</taxon>
        <taxon>Polychaeta</taxon>
        <taxon>Sedentaria</taxon>
        <taxon>Canalipalpata</taxon>
        <taxon>Sabellida</taxon>
        <taxon>Oweniida</taxon>
        <taxon>Oweniidae</taxon>
        <taxon>Owenia</taxon>
    </lineage>
</organism>
<evidence type="ECO:0000313" key="3">
    <source>
        <dbReference type="Proteomes" id="UP000749559"/>
    </source>
</evidence>
<feature type="non-terminal residue" evidence="2">
    <location>
        <position position="1"/>
    </location>
</feature>
<dbReference type="EMBL" id="CAIIXF020000002">
    <property type="protein sequence ID" value="CAH1778289.1"/>
    <property type="molecule type" value="Genomic_DNA"/>
</dbReference>
<sequence>MDKWPMHSKPMSVAWAKDQPNHRSVPGSATDGGSSSQVVTPTEGQQNDAKYWMHLRSVASKHNREKKHKGERPLELKSLMKEALRYEALILRPITHVGAPVMLANNLLQDTTVRKRSESDITNKPLMSQATDASNPNSLSSSSGTDTSREIPTSKSQQYLPDPNHVSFDKDLQSSEELRNITGEMKLSNQQYLPDPNPVSFDKDLQRSAECRDVKGESESLNY</sequence>
<feature type="region of interest" description="Disordered" evidence="1">
    <location>
        <begin position="1"/>
        <end position="48"/>
    </location>
</feature>
<accession>A0A8S4NBQ7</accession>
<feature type="region of interest" description="Disordered" evidence="1">
    <location>
        <begin position="185"/>
        <end position="204"/>
    </location>
</feature>
<feature type="compositionally biased region" description="Low complexity" evidence="1">
    <location>
        <begin position="134"/>
        <end position="143"/>
    </location>
</feature>
<dbReference type="Proteomes" id="UP000749559">
    <property type="component" value="Unassembled WGS sequence"/>
</dbReference>
<name>A0A8S4NBQ7_OWEFU</name>